<dbReference type="GO" id="GO:0016020">
    <property type="term" value="C:membrane"/>
    <property type="evidence" value="ECO:0007669"/>
    <property type="project" value="UniProtKB-SubCell"/>
</dbReference>
<dbReference type="SUPFAM" id="SSF48726">
    <property type="entry name" value="Immunoglobulin"/>
    <property type="match status" value="1"/>
</dbReference>
<evidence type="ECO:0000256" key="6">
    <source>
        <dbReference type="ARBA" id="ARBA00023136"/>
    </source>
</evidence>
<reference evidence="10" key="1">
    <citation type="submission" date="2013-10" db="EMBL/GenBank/DDBJ databases">
        <title>Genome sequencing of Onchocerca volvulus.</title>
        <authorList>
            <person name="Cotton J."/>
            <person name="Tsai J."/>
            <person name="Stanley E."/>
            <person name="Tracey A."/>
            <person name="Holroyd N."/>
            <person name="Lustigman S."/>
            <person name="Berriman M."/>
        </authorList>
    </citation>
    <scope>NUCLEOTIDE SEQUENCE</scope>
</reference>
<reference evidence="9" key="2">
    <citation type="submission" date="2022-06" db="UniProtKB">
        <authorList>
            <consortium name="EnsemblMetazoa"/>
        </authorList>
    </citation>
    <scope>IDENTIFICATION</scope>
</reference>
<evidence type="ECO:0000256" key="4">
    <source>
        <dbReference type="ARBA" id="ARBA00022729"/>
    </source>
</evidence>
<evidence type="ECO:0000256" key="7">
    <source>
        <dbReference type="ARBA" id="ARBA00023180"/>
    </source>
</evidence>
<comment type="subcellular location">
    <subcellularLocation>
        <location evidence="1">Membrane</location>
        <topology evidence="1">Single-pass type I membrane protein</topology>
    </subcellularLocation>
</comment>
<accession>A0A8R1XSH6</accession>
<protein>
    <submittedName>
        <fullName evidence="9">Uncharacterized protein</fullName>
    </submittedName>
</protein>
<keyword evidence="6 8" id="KW-0472">Membrane</keyword>
<dbReference type="EnsemblMetazoa" id="OVOC12861.1">
    <property type="protein sequence ID" value="OVOC12861.1"/>
    <property type="gene ID" value="WBGene00249670"/>
</dbReference>
<dbReference type="PANTHER" id="PTHR32178">
    <property type="entry name" value="FAM187"/>
    <property type="match status" value="1"/>
</dbReference>
<dbReference type="Proteomes" id="UP000024404">
    <property type="component" value="Unassembled WGS sequence"/>
</dbReference>
<keyword evidence="5 8" id="KW-1133">Transmembrane helix</keyword>
<keyword evidence="10" id="KW-1185">Reference proteome</keyword>
<evidence type="ECO:0000256" key="1">
    <source>
        <dbReference type="ARBA" id="ARBA00004479"/>
    </source>
</evidence>
<dbReference type="EMBL" id="CMVM020000826">
    <property type="status" value="NOT_ANNOTATED_CDS"/>
    <property type="molecule type" value="Genomic_DNA"/>
</dbReference>
<comment type="similarity">
    <text evidence="2">Belongs to the FAM187 family.</text>
</comment>
<proteinExistence type="inferred from homology"/>
<keyword evidence="7" id="KW-0325">Glycoprotein</keyword>
<sequence>MTRISDEHKDDYNRKLKSYYRCMKGREKYIKQRITPIQAIVALRDAELELQCFRWFMKRQPNEPKLGDHFELILPKVSRKDMGWYRCIKRVNNTMNIANMYYVDIINKSVETEEQAMSHEFANLKLQSRAIATPWSECSICDTRKGEMRRKIVCHLKVATVLAILYMLQMYCKNQLTINL</sequence>
<evidence type="ECO:0000256" key="5">
    <source>
        <dbReference type="ARBA" id="ARBA00022989"/>
    </source>
</evidence>
<feature type="transmembrane region" description="Helical" evidence="8">
    <location>
        <begin position="152"/>
        <end position="171"/>
    </location>
</feature>
<evidence type="ECO:0000256" key="2">
    <source>
        <dbReference type="ARBA" id="ARBA00008727"/>
    </source>
</evidence>
<evidence type="ECO:0000313" key="9">
    <source>
        <dbReference type="EnsemblMetazoa" id="OVOC12861.1"/>
    </source>
</evidence>
<dbReference type="PANTHER" id="PTHR32178:SF6">
    <property type="entry name" value="IG-LIKE DOMAIN-CONTAINING PROTEIN"/>
    <property type="match status" value="1"/>
</dbReference>
<evidence type="ECO:0000256" key="3">
    <source>
        <dbReference type="ARBA" id="ARBA00022692"/>
    </source>
</evidence>
<dbReference type="AlphaFoldDB" id="A0A8R1XSH6"/>
<organism evidence="9 10">
    <name type="scientific">Onchocerca volvulus</name>
    <dbReference type="NCBI Taxonomy" id="6282"/>
    <lineage>
        <taxon>Eukaryota</taxon>
        <taxon>Metazoa</taxon>
        <taxon>Ecdysozoa</taxon>
        <taxon>Nematoda</taxon>
        <taxon>Chromadorea</taxon>
        <taxon>Rhabditida</taxon>
        <taxon>Spirurina</taxon>
        <taxon>Spiruromorpha</taxon>
        <taxon>Filarioidea</taxon>
        <taxon>Onchocercidae</taxon>
        <taxon>Onchocerca</taxon>
    </lineage>
</organism>
<evidence type="ECO:0000313" key="10">
    <source>
        <dbReference type="Proteomes" id="UP000024404"/>
    </source>
</evidence>
<evidence type="ECO:0000256" key="8">
    <source>
        <dbReference type="SAM" id="Phobius"/>
    </source>
</evidence>
<keyword evidence="3 8" id="KW-0812">Transmembrane</keyword>
<name>A0A8R1XSH6_ONCVO</name>
<dbReference type="InterPro" id="IPR039311">
    <property type="entry name" value="FAM187A/B"/>
</dbReference>
<dbReference type="InterPro" id="IPR036179">
    <property type="entry name" value="Ig-like_dom_sf"/>
</dbReference>
<keyword evidence="4" id="KW-0732">Signal</keyword>